<proteinExistence type="predicted"/>
<comment type="caution">
    <text evidence="2">The sequence shown here is derived from an EMBL/GenBank/DDBJ whole genome shotgun (WGS) entry which is preliminary data.</text>
</comment>
<sequence length="198" mass="21851">MTANIHHGRIGPNSIIRVAEALEAAHGTAAVTELLNRAELSRYLDAMPTEMVLEGEAIALQQALRAQLGIPAARAVARDAGLRTGDYLLANRIPRSAQRLLKILPARLAARVLLKAIRGNAWTFVGTGIFDAEPKFPPMIFITNSLICRGETADEPLCDYYVGTFERLFRQLVHKKAVVTEIACHAKGDRRCVFEVHW</sequence>
<dbReference type="OrthoDB" id="2080515at2"/>
<evidence type="ECO:0000313" key="3">
    <source>
        <dbReference type="Proteomes" id="UP000239936"/>
    </source>
</evidence>
<name>A0A2S7XUW1_9GAMM</name>
<protein>
    <submittedName>
        <fullName evidence="2">Bacteriochlorophyll 4-vinyl reductase</fullName>
    </submittedName>
</protein>
<dbReference type="InterPro" id="IPR010249">
    <property type="entry name" value="BchJ"/>
</dbReference>
<gene>
    <name evidence="2" type="primary">bchJ</name>
    <name evidence="2" type="ORF">CXB77_04270</name>
</gene>
<dbReference type="GO" id="GO:0015979">
    <property type="term" value="P:photosynthesis"/>
    <property type="evidence" value="ECO:0007669"/>
    <property type="project" value="InterPro"/>
</dbReference>
<dbReference type="InterPro" id="IPR024096">
    <property type="entry name" value="NO_sig/Golgi_transp_ligand-bd"/>
</dbReference>
<dbReference type="PANTHER" id="PTHR35090">
    <property type="entry name" value="DNA-DIRECTED RNA POLYMERASE SUBUNIT I"/>
    <property type="match status" value="1"/>
</dbReference>
<dbReference type="PANTHER" id="PTHR35090:SF1">
    <property type="entry name" value="SLR0144 PROTEIN"/>
    <property type="match status" value="1"/>
</dbReference>
<evidence type="ECO:0000259" key="1">
    <source>
        <dbReference type="SMART" id="SM00989"/>
    </source>
</evidence>
<dbReference type="RefSeq" id="WP_105072913.1">
    <property type="nucleotide sequence ID" value="NZ_PPGH01000018.1"/>
</dbReference>
<evidence type="ECO:0000313" key="2">
    <source>
        <dbReference type="EMBL" id="PQJ97172.1"/>
    </source>
</evidence>
<dbReference type="Gene3D" id="3.30.1380.20">
    <property type="entry name" value="Trafficking protein particle complex subunit 3"/>
    <property type="match status" value="1"/>
</dbReference>
<dbReference type="InterPro" id="IPR004096">
    <property type="entry name" value="V4R"/>
</dbReference>
<keyword evidence="3" id="KW-1185">Reference proteome</keyword>
<dbReference type="EMBL" id="PPGH01000018">
    <property type="protein sequence ID" value="PQJ97172.1"/>
    <property type="molecule type" value="Genomic_DNA"/>
</dbReference>
<dbReference type="SUPFAM" id="SSF111126">
    <property type="entry name" value="Ligand-binding domain in the NO signalling and Golgi transport"/>
    <property type="match status" value="1"/>
</dbReference>
<dbReference type="AlphaFoldDB" id="A0A2S7XUW1"/>
<accession>A0A2S7XUW1</accession>
<reference evidence="2 3" key="1">
    <citation type="submission" date="2018-01" db="EMBL/GenBank/DDBJ databases">
        <title>The complete genome sequence of Chromatium okenii LaCa, a purple sulfur bacterium with a turbulent life.</title>
        <authorList>
            <person name="Luedin S.M."/>
            <person name="Liechti N."/>
            <person name="Storelli N."/>
            <person name="Danza F."/>
            <person name="Wittwer M."/>
            <person name="Pothier J.F."/>
            <person name="Tonolla M.A."/>
        </authorList>
    </citation>
    <scope>NUCLEOTIDE SEQUENCE [LARGE SCALE GENOMIC DNA]</scope>
    <source>
        <strain evidence="2 3">LaCa</strain>
    </source>
</reference>
<dbReference type="SMART" id="SM00989">
    <property type="entry name" value="V4R"/>
    <property type="match status" value="1"/>
</dbReference>
<organism evidence="2 3">
    <name type="scientific">Chromatium okenii</name>
    <dbReference type="NCBI Taxonomy" id="61644"/>
    <lineage>
        <taxon>Bacteria</taxon>
        <taxon>Pseudomonadati</taxon>
        <taxon>Pseudomonadota</taxon>
        <taxon>Gammaproteobacteria</taxon>
        <taxon>Chromatiales</taxon>
        <taxon>Chromatiaceae</taxon>
        <taxon>Chromatium</taxon>
    </lineage>
</organism>
<dbReference type="GO" id="GO:0030494">
    <property type="term" value="P:bacteriochlorophyll biosynthetic process"/>
    <property type="evidence" value="ECO:0007669"/>
    <property type="project" value="InterPro"/>
</dbReference>
<dbReference type="NCBIfam" id="TIGR02019">
    <property type="entry name" value="BchJ"/>
    <property type="match status" value="1"/>
</dbReference>
<dbReference type="Proteomes" id="UP000239936">
    <property type="component" value="Unassembled WGS sequence"/>
</dbReference>
<dbReference type="Pfam" id="PF02830">
    <property type="entry name" value="V4R"/>
    <property type="match status" value="1"/>
</dbReference>
<feature type="domain" description="4-vinyl reductase 4VR" evidence="1">
    <location>
        <begin position="138"/>
        <end position="198"/>
    </location>
</feature>